<protein>
    <submittedName>
        <fullName evidence="1">Uncharacterized protein</fullName>
    </submittedName>
</protein>
<gene>
    <name evidence="1" type="ORF">PCE31107_03020</name>
</gene>
<evidence type="ECO:0000313" key="1">
    <source>
        <dbReference type="EMBL" id="VVE18434.1"/>
    </source>
</evidence>
<dbReference type="RefSeq" id="WP_150609490.1">
    <property type="nucleotide sequence ID" value="NZ_CABPRY010000006.1"/>
</dbReference>
<name>A0A5E4W4C8_9BURK</name>
<dbReference type="EMBL" id="CABPRY010000006">
    <property type="protein sequence ID" value="VVE18434.1"/>
    <property type="molecule type" value="Genomic_DNA"/>
</dbReference>
<evidence type="ECO:0000313" key="2">
    <source>
        <dbReference type="Proteomes" id="UP000396788"/>
    </source>
</evidence>
<dbReference type="Proteomes" id="UP000396788">
    <property type="component" value="Unassembled WGS sequence"/>
</dbReference>
<proteinExistence type="predicted"/>
<sequence>MKHDQIQAGMFYHDAKAGVREVIVIEGAPLRVKYRVLAAKQTQAYDYESRAMKSLIGSESVVSLESFASWARSAHDRRSIDSVLLSLEARRVKLSPGEQAFVRATLDAAHGKIADGMRVGIDHTEGRSVAGLVKKGIVVRDGDEAVITKLGAAYVAIAQV</sequence>
<accession>A0A5E4W4C8</accession>
<reference evidence="1 2" key="1">
    <citation type="submission" date="2019-08" db="EMBL/GenBank/DDBJ databases">
        <authorList>
            <person name="Peeters C."/>
        </authorList>
    </citation>
    <scope>NUCLEOTIDE SEQUENCE [LARGE SCALE GENOMIC DNA]</scope>
    <source>
        <strain evidence="1 2">LMG 31107</strain>
    </source>
</reference>
<organism evidence="1 2">
    <name type="scientific">Pandoraea cepalis</name>
    <dbReference type="NCBI Taxonomy" id="2508294"/>
    <lineage>
        <taxon>Bacteria</taxon>
        <taxon>Pseudomonadati</taxon>
        <taxon>Pseudomonadota</taxon>
        <taxon>Betaproteobacteria</taxon>
        <taxon>Burkholderiales</taxon>
        <taxon>Burkholderiaceae</taxon>
        <taxon>Pandoraea</taxon>
    </lineage>
</organism>
<dbReference type="AlphaFoldDB" id="A0A5E4W4C8"/>